<dbReference type="Proteomes" id="UP000037326">
    <property type="component" value="Unassembled WGS sequence"/>
</dbReference>
<name>A0A0K9FC76_9BACI</name>
<gene>
    <name evidence="1" type="ORF">ACZ11_05830</name>
</gene>
<sequence length="184" mass="20999">MQQQTQHTLRTVAHENSNNAYNLSVQMIQLKTVQNEVARLLNKLDDITHKGWHENRGMAYLSILEIQDTVRLIDMAFFPLFKEMSQEVDTLNIHAQELFDTVSENESEQSIDAATKPDINSKKGWNAFAMEGNIKTFTKEFGREPESFEEVLTYITETVNKVMDKIEENKKATAGTVASENIAN</sequence>
<dbReference type="GeneID" id="96597804"/>
<dbReference type="PATRIC" id="fig|582475.4.peg.613"/>
<dbReference type="OrthoDB" id="2735660at2"/>
<proteinExistence type="predicted"/>
<comment type="caution">
    <text evidence="1">The sequence shown here is derived from an EMBL/GenBank/DDBJ whole genome shotgun (WGS) entry which is preliminary data.</text>
</comment>
<accession>A0A0K9FC76</accession>
<protein>
    <submittedName>
        <fullName evidence="1">Uncharacterized protein</fullName>
    </submittedName>
</protein>
<evidence type="ECO:0000313" key="2">
    <source>
        <dbReference type="Proteomes" id="UP000037326"/>
    </source>
</evidence>
<reference evidence="2" key="1">
    <citation type="submission" date="2015-07" db="EMBL/GenBank/DDBJ databases">
        <authorList>
            <person name="Liu B."/>
            <person name="Wang J."/>
            <person name="Zhu Y."/>
            <person name="Liu G."/>
            <person name="Chen Q."/>
            <person name="Lan J."/>
            <person name="Che J."/>
            <person name="Ge C."/>
            <person name="Shi H."/>
            <person name="Pan Z."/>
            <person name="Liu X."/>
        </authorList>
    </citation>
    <scope>NUCLEOTIDE SEQUENCE [LARGE SCALE GENOMIC DNA]</scope>
    <source>
        <strain evidence="2">DSM 23493</strain>
    </source>
</reference>
<evidence type="ECO:0000313" key="1">
    <source>
        <dbReference type="EMBL" id="KMY31721.1"/>
    </source>
</evidence>
<dbReference type="RefSeq" id="WP_049664444.1">
    <property type="nucleotide sequence ID" value="NZ_LFXJ01000005.1"/>
</dbReference>
<organism evidence="1 2">
    <name type="scientific">Lysinibacillus xylanilyticus</name>
    <dbReference type="NCBI Taxonomy" id="582475"/>
    <lineage>
        <taxon>Bacteria</taxon>
        <taxon>Bacillati</taxon>
        <taxon>Bacillota</taxon>
        <taxon>Bacilli</taxon>
        <taxon>Bacillales</taxon>
        <taxon>Bacillaceae</taxon>
        <taxon>Lysinibacillus</taxon>
    </lineage>
</organism>
<dbReference type="AlphaFoldDB" id="A0A0K9FC76"/>
<dbReference type="EMBL" id="LFXJ01000005">
    <property type="protein sequence ID" value="KMY31721.1"/>
    <property type="molecule type" value="Genomic_DNA"/>
</dbReference>